<keyword evidence="2" id="KW-1185">Reference proteome</keyword>
<protein>
    <submittedName>
        <fullName evidence="1">Uncharacterized protein</fullName>
    </submittedName>
</protein>
<sequence length="89" mass="10142">MYVLCSIYIEYIKLSVTIHYMQNFKAGMVTLFVQSGDTVMEYFALLKTALLRFTLNINTSVPECLAWEPVGDDSVTLPSESFAIFFLKL</sequence>
<comment type="caution">
    <text evidence="1">The sequence shown here is derived from an EMBL/GenBank/DDBJ whole genome shotgun (WGS) entry which is preliminary data.</text>
</comment>
<accession>A0A5B7GSE8</accession>
<organism evidence="1 2">
    <name type="scientific">Portunus trituberculatus</name>
    <name type="common">Swimming crab</name>
    <name type="synonym">Neptunus trituberculatus</name>
    <dbReference type="NCBI Taxonomy" id="210409"/>
    <lineage>
        <taxon>Eukaryota</taxon>
        <taxon>Metazoa</taxon>
        <taxon>Ecdysozoa</taxon>
        <taxon>Arthropoda</taxon>
        <taxon>Crustacea</taxon>
        <taxon>Multicrustacea</taxon>
        <taxon>Malacostraca</taxon>
        <taxon>Eumalacostraca</taxon>
        <taxon>Eucarida</taxon>
        <taxon>Decapoda</taxon>
        <taxon>Pleocyemata</taxon>
        <taxon>Brachyura</taxon>
        <taxon>Eubrachyura</taxon>
        <taxon>Portunoidea</taxon>
        <taxon>Portunidae</taxon>
        <taxon>Portuninae</taxon>
        <taxon>Portunus</taxon>
    </lineage>
</organism>
<dbReference type="Proteomes" id="UP000324222">
    <property type="component" value="Unassembled WGS sequence"/>
</dbReference>
<gene>
    <name evidence="1" type="ORF">E2C01_054314</name>
</gene>
<dbReference type="EMBL" id="VSRR010017348">
    <property type="protein sequence ID" value="MPC60275.1"/>
    <property type="molecule type" value="Genomic_DNA"/>
</dbReference>
<evidence type="ECO:0000313" key="1">
    <source>
        <dbReference type="EMBL" id="MPC60275.1"/>
    </source>
</evidence>
<proteinExistence type="predicted"/>
<reference evidence="1 2" key="1">
    <citation type="submission" date="2019-05" db="EMBL/GenBank/DDBJ databases">
        <title>Another draft genome of Portunus trituberculatus and its Hox gene families provides insights of decapod evolution.</title>
        <authorList>
            <person name="Jeong J.-H."/>
            <person name="Song I."/>
            <person name="Kim S."/>
            <person name="Choi T."/>
            <person name="Kim D."/>
            <person name="Ryu S."/>
            <person name="Kim W."/>
        </authorList>
    </citation>
    <scope>NUCLEOTIDE SEQUENCE [LARGE SCALE GENOMIC DNA]</scope>
    <source>
        <tissue evidence="1">Muscle</tissue>
    </source>
</reference>
<evidence type="ECO:0000313" key="2">
    <source>
        <dbReference type="Proteomes" id="UP000324222"/>
    </source>
</evidence>
<dbReference type="AlphaFoldDB" id="A0A5B7GSE8"/>
<name>A0A5B7GSE8_PORTR</name>